<keyword evidence="1" id="KW-1133">Transmembrane helix</keyword>
<name>A0A1I7WFK4_HETBA</name>
<keyword evidence="2" id="KW-1185">Reference proteome</keyword>
<evidence type="ECO:0000313" key="3">
    <source>
        <dbReference type="WBParaSite" id="Hba_03759"/>
    </source>
</evidence>
<accession>A0A1I7WFK4</accession>
<protein>
    <submittedName>
        <fullName evidence="3">Uncharacterized protein</fullName>
    </submittedName>
</protein>
<dbReference type="AlphaFoldDB" id="A0A1I7WFK4"/>
<dbReference type="WBParaSite" id="Hba_03759">
    <property type="protein sequence ID" value="Hba_03759"/>
    <property type="gene ID" value="Hba_03759"/>
</dbReference>
<dbReference type="Proteomes" id="UP000095283">
    <property type="component" value="Unplaced"/>
</dbReference>
<sequence>MSSLTCYGPSFNRSNWRELIPEHVKEYINTLPEEQRERVAKNAAFRIWLARGNQPDPLPEVNYFYLLIIVIVNDITTEDLDYTWSEGEMNDNPDSEDHTPAIQQSSDIKLPTKTKISHKRVKITKPKLLKKHAVSVLNRKLVGMLRILVLIILFHLIYSIYNAFTIQQIPFILFFFIYSEFPLTC</sequence>
<evidence type="ECO:0000313" key="2">
    <source>
        <dbReference type="Proteomes" id="UP000095283"/>
    </source>
</evidence>
<proteinExistence type="predicted"/>
<keyword evidence="1" id="KW-0812">Transmembrane</keyword>
<evidence type="ECO:0000256" key="1">
    <source>
        <dbReference type="SAM" id="Phobius"/>
    </source>
</evidence>
<organism evidence="2 3">
    <name type="scientific">Heterorhabditis bacteriophora</name>
    <name type="common">Entomopathogenic nematode worm</name>
    <dbReference type="NCBI Taxonomy" id="37862"/>
    <lineage>
        <taxon>Eukaryota</taxon>
        <taxon>Metazoa</taxon>
        <taxon>Ecdysozoa</taxon>
        <taxon>Nematoda</taxon>
        <taxon>Chromadorea</taxon>
        <taxon>Rhabditida</taxon>
        <taxon>Rhabditina</taxon>
        <taxon>Rhabditomorpha</taxon>
        <taxon>Strongyloidea</taxon>
        <taxon>Heterorhabditidae</taxon>
        <taxon>Heterorhabditis</taxon>
    </lineage>
</organism>
<keyword evidence="1" id="KW-0472">Membrane</keyword>
<feature type="transmembrane region" description="Helical" evidence="1">
    <location>
        <begin position="147"/>
        <end position="178"/>
    </location>
</feature>
<reference evidence="3" key="1">
    <citation type="submission" date="2016-11" db="UniProtKB">
        <authorList>
            <consortium name="WormBaseParasite"/>
        </authorList>
    </citation>
    <scope>IDENTIFICATION</scope>
</reference>